<evidence type="ECO:0008006" key="2">
    <source>
        <dbReference type="Google" id="ProtNLM"/>
    </source>
</evidence>
<name>X1AG58_9ZZZZ</name>
<gene>
    <name evidence="1" type="ORF">S01H4_28014</name>
</gene>
<organism evidence="1">
    <name type="scientific">marine sediment metagenome</name>
    <dbReference type="NCBI Taxonomy" id="412755"/>
    <lineage>
        <taxon>unclassified sequences</taxon>
        <taxon>metagenomes</taxon>
        <taxon>ecological metagenomes</taxon>
    </lineage>
</organism>
<dbReference type="AlphaFoldDB" id="X1AG58"/>
<accession>X1AG58</accession>
<evidence type="ECO:0000313" key="1">
    <source>
        <dbReference type="EMBL" id="GAG81515.1"/>
    </source>
</evidence>
<feature type="non-terminal residue" evidence="1">
    <location>
        <position position="60"/>
    </location>
</feature>
<dbReference type="PROSITE" id="PS51257">
    <property type="entry name" value="PROKAR_LIPOPROTEIN"/>
    <property type="match status" value="1"/>
</dbReference>
<proteinExistence type="predicted"/>
<sequence length="60" mass="6567">MKKGILIALFVTAAITLTSCDTLTQYCAECNESYSGYSPDDYCGIESQVDKYISELKSQG</sequence>
<reference evidence="1" key="1">
    <citation type="journal article" date="2014" name="Front. Microbiol.">
        <title>High frequency of phylogenetically diverse reductive dehalogenase-homologous genes in deep subseafloor sedimentary metagenomes.</title>
        <authorList>
            <person name="Kawai M."/>
            <person name="Futagami T."/>
            <person name="Toyoda A."/>
            <person name="Takaki Y."/>
            <person name="Nishi S."/>
            <person name="Hori S."/>
            <person name="Arai W."/>
            <person name="Tsubouchi T."/>
            <person name="Morono Y."/>
            <person name="Uchiyama I."/>
            <person name="Ito T."/>
            <person name="Fujiyama A."/>
            <person name="Inagaki F."/>
            <person name="Takami H."/>
        </authorList>
    </citation>
    <scope>NUCLEOTIDE SEQUENCE</scope>
    <source>
        <strain evidence="1">Expedition CK06-06</strain>
    </source>
</reference>
<dbReference type="EMBL" id="BART01013818">
    <property type="protein sequence ID" value="GAG81515.1"/>
    <property type="molecule type" value="Genomic_DNA"/>
</dbReference>
<comment type="caution">
    <text evidence="1">The sequence shown here is derived from an EMBL/GenBank/DDBJ whole genome shotgun (WGS) entry which is preliminary data.</text>
</comment>
<protein>
    <recommendedName>
        <fullName evidence="2">Lipoprotein</fullName>
    </recommendedName>
</protein>